<dbReference type="AlphaFoldDB" id="A0A9P8Q1K7"/>
<evidence type="ECO:0000313" key="3">
    <source>
        <dbReference type="Proteomes" id="UP000774326"/>
    </source>
</evidence>
<name>A0A9P8Q1K7_WICPI</name>
<keyword evidence="3" id="KW-1185">Reference proteome</keyword>
<reference evidence="2" key="1">
    <citation type="journal article" date="2021" name="Open Biol.">
        <title>Shared evolutionary footprints suggest mitochondrial oxidative damage underlies multiple complex I losses in fungi.</title>
        <authorList>
            <person name="Schikora-Tamarit M.A."/>
            <person name="Marcet-Houben M."/>
            <person name="Nosek J."/>
            <person name="Gabaldon T."/>
        </authorList>
    </citation>
    <scope>NUCLEOTIDE SEQUENCE</scope>
    <source>
        <strain evidence="2">CBS2887</strain>
    </source>
</reference>
<protein>
    <submittedName>
        <fullName evidence="2">Uncharacterized protein</fullName>
    </submittedName>
</protein>
<evidence type="ECO:0000256" key="1">
    <source>
        <dbReference type="SAM" id="MobiDB-lite"/>
    </source>
</evidence>
<sequence>MNAKQAKHKQQVNALISSRDDKDQDTGVDQVVQAMDLGILDSNDKRRSIGRGGSLCSTDKQLVVVRNTHTQQQNGTNVENNNTVESQSDGLWDISTRIFSLGNGDTN</sequence>
<proteinExistence type="predicted"/>
<feature type="region of interest" description="Disordered" evidence="1">
    <location>
        <begin position="69"/>
        <end position="89"/>
    </location>
</feature>
<dbReference type="EMBL" id="JAEUBG010003780">
    <property type="protein sequence ID" value="KAH3682313.1"/>
    <property type="molecule type" value="Genomic_DNA"/>
</dbReference>
<dbReference type="Proteomes" id="UP000774326">
    <property type="component" value="Unassembled WGS sequence"/>
</dbReference>
<reference evidence="2" key="2">
    <citation type="submission" date="2021-01" db="EMBL/GenBank/DDBJ databases">
        <authorList>
            <person name="Schikora-Tamarit M.A."/>
        </authorList>
    </citation>
    <scope>NUCLEOTIDE SEQUENCE</scope>
    <source>
        <strain evidence="2">CBS2887</strain>
    </source>
</reference>
<comment type="caution">
    <text evidence="2">The sequence shown here is derived from an EMBL/GenBank/DDBJ whole genome shotgun (WGS) entry which is preliminary data.</text>
</comment>
<organism evidence="2 3">
    <name type="scientific">Wickerhamomyces pijperi</name>
    <name type="common">Yeast</name>
    <name type="synonym">Pichia pijperi</name>
    <dbReference type="NCBI Taxonomy" id="599730"/>
    <lineage>
        <taxon>Eukaryota</taxon>
        <taxon>Fungi</taxon>
        <taxon>Dikarya</taxon>
        <taxon>Ascomycota</taxon>
        <taxon>Saccharomycotina</taxon>
        <taxon>Saccharomycetes</taxon>
        <taxon>Phaffomycetales</taxon>
        <taxon>Wickerhamomycetaceae</taxon>
        <taxon>Wickerhamomyces</taxon>
    </lineage>
</organism>
<gene>
    <name evidence="2" type="ORF">WICPIJ_006728</name>
</gene>
<evidence type="ECO:0000313" key="2">
    <source>
        <dbReference type="EMBL" id="KAH3682313.1"/>
    </source>
</evidence>
<feature type="compositionally biased region" description="Low complexity" evidence="1">
    <location>
        <begin position="71"/>
        <end position="88"/>
    </location>
</feature>
<feature type="region of interest" description="Disordered" evidence="1">
    <location>
        <begin position="1"/>
        <end position="27"/>
    </location>
</feature>
<accession>A0A9P8Q1K7</accession>
<feature type="compositionally biased region" description="Basic residues" evidence="1">
    <location>
        <begin position="1"/>
        <end position="10"/>
    </location>
</feature>